<dbReference type="Proteomes" id="UP000594262">
    <property type="component" value="Unplaced"/>
</dbReference>
<reference evidence="2" key="1">
    <citation type="submission" date="2021-01" db="UniProtKB">
        <authorList>
            <consortium name="EnsemblMetazoa"/>
        </authorList>
    </citation>
    <scope>IDENTIFICATION</scope>
</reference>
<sequence>MNPGDEKNLAHSAVGRNAMVEMDSGEIVKLKKEHQKEIEKLKMEFKIQQLESENEKTLKIMQLEKENQTLSHQFEIFKLKNSYYSQSSQAQADQQLQNKLVEKEKQLVAKEHEMVLYKKEQENEWKMKIKDLENEWKMKMKDLENEWKMKMKDLENEHKIKILQTETKLNEMEKEMTEKEATVQHLNREIENLKRLIPNENQAAEKVEENMTTIDRLIWGAEYFHEGNKSSLLYPSYGDWYKAISAMMGNKKVFKKDKYLFMRREFNKAYDYLYFANRKDNSYEEQLKDFMVEDSKIVWETATFFLLHTKDFGKHLKFGRMSQEVSFEYWRVVNVSGSYFGAKQSAIVFGILK</sequence>
<dbReference type="AlphaFoldDB" id="A0A7M5X0Q7"/>
<name>A0A7M5X0Q7_9CNID</name>
<keyword evidence="3" id="KW-1185">Reference proteome</keyword>
<dbReference type="EnsemblMetazoa" id="CLYHEMT015745.1">
    <property type="protein sequence ID" value="CLYHEMP015745.1"/>
    <property type="gene ID" value="CLYHEMG015745"/>
</dbReference>
<protein>
    <submittedName>
        <fullName evidence="2">Uncharacterized protein</fullName>
    </submittedName>
</protein>
<evidence type="ECO:0000313" key="3">
    <source>
        <dbReference type="Proteomes" id="UP000594262"/>
    </source>
</evidence>
<evidence type="ECO:0000313" key="2">
    <source>
        <dbReference type="EnsemblMetazoa" id="CLYHEMP015745.1"/>
    </source>
</evidence>
<keyword evidence="1" id="KW-0175">Coiled coil</keyword>
<proteinExistence type="predicted"/>
<feature type="coiled-coil region" evidence="1">
    <location>
        <begin position="31"/>
        <end position="67"/>
    </location>
</feature>
<accession>A0A7M5X0Q7</accession>
<evidence type="ECO:0000256" key="1">
    <source>
        <dbReference type="SAM" id="Coils"/>
    </source>
</evidence>
<organism evidence="2 3">
    <name type="scientific">Clytia hemisphaerica</name>
    <dbReference type="NCBI Taxonomy" id="252671"/>
    <lineage>
        <taxon>Eukaryota</taxon>
        <taxon>Metazoa</taxon>
        <taxon>Cnidaria</taxon>
        <taxon>Hydrozoa</taxon>
        <taxon>Hydroidolina</taxon>
        <taxon>Leptothecata</taxon>
        <taxon>Obeliida</taxon>
        <taxon>Clytiidae</taxon>
        <taxon>Clytia</taxon>
    </lineage>
</organism>
<feature type="coiled-coil region" evidence="1">
    <location>
        <begin position="93"/>
        <end position="210"/>
    </location>
</feature>